<evidence type="ECO:0008006" key="3">
    <source>
        <dbReference type="Google" id="ProtNLM"/>
    </source>
</evidence>
<accession>A0ABU0TJ72</accession>
<keyword evidence="2" id="KW-1185">Reference proteome</keyword>
<dbReference type="RefSeq" id="WP_307448510.1">
    <property type="nucleotide sequence ID" value="NZ_JAUTAL010000001.1"/>
</dbReference>
<evidence type="ECO:0000313" key="1">
    <source>
        <dbReference type="EMBL" id="MDQ1096320.1"/>
    </source>
</evidence>
<sequence length="189" mass="21178">MKALFYSFFAFLTFVSCNPDKRKPEAANAKAEISRKVNQLYTLYGKAGKDIYSHPVPGDLFTSELNRMLDQSLEISKIDTERVKKSLHPEDKPLLLEGSVFTGLYEGFTAYHIQSIDVSESIPSVYTAKVKVEIENSAVSPKVQWTDTVLLTDGPDTEWKIDNINFDSIGSTSDLKTELRNFIDAAKAN</sequence>
<name>A0ABU0TJ72_9FLAO</name>
<proteinExistence type="predicted"/>
<reference evidence="1 2" key="1">
    <citation type="submission" date="2023-07" db="EMBL/GenBank/DDBJ databases">
        <title>Functional and genomic diversity of the sorghum phyllosphere microbiome.</title>
        <authorList>
            <person name="Shade A."/>
        </authorList>
    </citation>
    <scope>NUCLEOTIDE SEQUENCE [LARGE SCALE GENOMIC DNA]</scope>
    <source>
        <strain evidence="1 2">SORGH_AS_1064</strain>
    </source>
</reference>
<dbReference type="Proteomes" id="UP001225072">
    <property type="component" value="Unassembled WGS sequence"/>
</dbReference>
<gene>
    <name evidence="1" type="ORF">QE404_001467</name>
</gene>
<comment type="caution">
    <text evidence="1">The sequence shown here is derived from an EMBL/GenBank/DDBJ whole genome shotgun (WGS) entry which is preliminary data.</text>
</comment>
<evidence type="ECO:0000313" key="2">
    <source>
        <dbReference type="Proteomes" id="UP001225072"/>
    </source>
</evidence>
<dbReference type="PROSITE" id="PS51257">
    <property type="entry name" value="PROKAR_LIPOPROTEIN"/>
    <property type="match status" value="1"/>
</dbReference>
<organism evidence="1 2">
    <name type="scientific">Chryseobacterium camelliae</name>
    <dbReference type="NCBI Taxonomy" id="1265445"/>
    <lineage>
        <taxon>Bacteria</taxon>
        <taxon>Pseudomonadati</taxon>
        <taxon>Bacteroidota</taxon>
        <taxon>Flavobacteriia</taxon>
        <taxon>Flavobacteriales</taxon>
        <taxon>Weeksellaceae</taxon>
        <taxon>Chryseobacterium group</taxon>
        <taxon>Chryseobacterium</taxon>
    </lineage>
</organism>
<protein>
    <recommendedName>
        <fullName evidence="3">DUF3828 domain-containing protein</fullName>
    </recommendedName>
</protein>
<dbReference type="EMBL" id="JAUTAL010000001">
    <property type="protein sequence ID" value="MDQ1096320.1"/>
    <property type="molecule type" value="Genomic_DNA"/>
</dbReference>